<evidence type="ECO:0000313" key="10">
    <source>
        <dbReference type="Proteomes" id="UP001595453"/>
    </source>
</evidence>
<keyword evidence="7" id="KW-1003">Cell membrane</keyword>
<comment type="caution">
    <text evidence="9">The sequence shown here is derived from an EMBL/GenBank/DDBJ whole genome shotgun (WGS) entry which is preliminary data.</text>
</comment>
<keyword evidence="7" id="KW-1133">Transmembrane helix</keyword>
<dbReference type="InterPro" id="IPR038107">
    <property type="entry name" value="Glycos_transf_N_sf"/>
</dbReference>
<evidence type="ECO:0000256" key="5">
    <source>
        <dbReference type="ARBA" id="ARBA00031445"/>
    </source>
</evidence>
<keyword evidence="4 7" id="KW-0808">Transferase</keyword>
<protein>
    <recommendedName>
        <fullName evidence="3 7">3-deoxy-D-manno-octulosonic acid transferase</fullName>
        <shortName evidence="7">Kdo transferase</shortName>
        <ecNumber evidence="2 7">2.4.99.12</ecNumber>
    </recommendedName>
    <alternativeName>
        <fullName evidence="5 7">Lipid IV(A) 3-deoxy-D-manno-octulosonic acid transferase</fullName>
    </alternativeName>
</protein>
<comment type="subcellular location">
    <subcellularLocation>
        <location evidence="7">Cell membrane</location>
    </subcellularLocation>
</comment>
<name>A0ABV7CFU4_9GAMM</name>
<dbReference type="EMBL" id="JBHRSD010000003">
    <property type="protein sequence ID" value="MFC3031446.1"/>
    <property type="molecule type" value="Genomic_DNA"/>
</dbReference>
<evidence type="ECO:0000256" key="3">
    <source>
        <dbReference type="ARBA" id="ARBA00019077"/>
    </source>
</evidence>
<reference evidence="10" key="1">
    <citation type="journal article" date="2019" name="Int. J. Syst. Evol. Microbiol.">
        <title>The Global Catalogue of Microorganisms (GCM) 10K type strain sequencing project: providing services to taxonomists for standard genome sequencing and annotation.</title>
        <authorList>
            <consortium name="The Broad Institute Genomics Platform"/>
            <consortium name="The Broad Institute Genome Sequencing Center for Infectious Disease"/>
            <person name="Wu L."/>
            <person name="Ma J."/>
        </authorList>
    </citation>
    <scope>NUCLEOTIDE SEQUENCE [LARGE SCALE GENOMIC DNA]</scope>
    <source>
        <strain evidence="10">KCTC 42730</strain>
    </source>
</reference>
<evidence type="ECO:0000256" key="7">
    <source>
        <dbReference type="RuleBase" id="RU365103"/>
    </source>
</evidence>
<organism evidence="9 10">
    <name type="scientific">Pseudoalteromonas fenneropenaei</name>
    <dbReference type="NCBI Taxonomy" id="1737459"/>
    <lineage>
        <taxon>Bacteria</taxon>
        <taxon>Pseudomonadati</taxon>
        <taxon>Pseudomonadota</taxon>
        <taxon>Gammaproteobacteria</taxon>
        <taxon>Alteromonadales</taxon>
        <taxon>Pseudoalteromonadaceae</taxon>
        <taxon>Pseudoalteromonas</taxon>
    </lineage>
</organism>
<evidence type="ECO:0000259" key="8">
    <source>
        <dbReference type="Pfam" id="PF04413"/>
    </source>
</evidence>
<evidence type="ECO:0000256" key="1">
    <source>
        <dbReference type="ARBA" id="ARBA00004713"/>
    </source>
</evidence>
<dbReference type="Proteomes" id="UP001595453">
    <property type="component" value="Unassembled WGS sequence"/>
</dbReference>
<dbReference type="InterPro" id="IPR039901">
    <property type="entry name" value="Kdotransferase"/>
</dbReference>
<dbReference type="EC" id="2.4.99.12" evidence="2 7"/>
<accession>A0ABV7CFU4</accession>
<evidence type="ECO:0000256" key="6">
    <source>
        <dbReference type="ARBA" id="ARBA00049183"/>
    </source>
</evidence>
<dbReference type="Gene3D" id="3.40.50.2000">
    <property type="entry name" value="Glycogen Phosphorylase B"/>
    <property type="match status" value="1"/>
</dbReference>
<sequence length="419" mass="46199">MSRFAYSVLLYLLAPLILLYLYVMRGNKQPAYRYHFAERLALRLTHLPKHALVFHCASVGEVLAAAPIIKKLLSSRDERLILTCNTPTGRTQIQQQFGNSVQVCYLPLDFWHISRRFIRVLQPKLVCLFETELWPNLIAAAQKNGCQTILLNARLSAKSAQGYQRFAALSQAMLSQLSAVGCHSSTDGKRFVELGLDESKLTVTGSVKFDLQISDEDQQTVAELKALWPERPVWVAGSTHPGEHEQVLAAHQQLLLIHPNALLIIAPRHPEQFPLVASLIQQAGLHFCSRTAMQLTAHTQVLLADTLGELKRLYGAANIAYVGGSLIDRGGHNPLEAAAFAVGILSGPSYHNFAHIYPELLALGGAKIVQDSTALATQLANLFNDAEACQQLGQHAQRCLAANQGAEARTLDLIYRHLE</sequence>
<comment type="pathway">
    <text evidence="1 7">Bacterial outer membrane biogenesis; LPS core biosynthesis.</text>
</comment>
<keyword evidence="10" id="KW-1185">Reference proteome</keyword>
<feature type="transmembrane region" description="Helical" evidence="7">
    <location>
        <begin position="6"/>
        <end position="23"/>
    </location>
</feature>
<dbReference type="Pfam" id="PF04413">
    <property type="entry name" value="Glycos_transf_N"/>
    <property type="match status" value="1"/>
</dbReference>
<keyword evidence="7" id="KW-0448">Lipopolysaccharide biosynthesis</keyword>
<dbReference type="PANTHER" id="PTHR42755">
    <property type="entry name" value="3-DEOXY-MANNO-OCTULOSONATE CYTIDYLYLTRANSFERASE"/>
    <property type="match status" value="1"/>
</dbReference>
<proteinExistence type="inferred from homology"/>
<dbReference type="InterPro" id="IPR007507">
    <property type="entry name" value="Glycos_transf_N"/>
</dbReference>
<dbReference type="Gene3D" id="3.40.50.11720">
    <property type="entry name" value="3-Deoxy-D-manno-octulosonic-acid transferase, N-terminal domain"/>
    <property type="match status" value="1"/>
</dbReference>
<dbReference type="SUPFAM" id="SSF53756">
    <property type="entry name" value="UDP-Glycosyltransferase/glycogen phosphorylase"/>
    <property type="match status" value="1"/>
</dbReference>
<dbReference type="RefSeq" id="WP_377120698.1">
    <property type="nucleotide sequence ID" value="NZ_JBHRSD010000003.1"/>
</dbReference>
<evidence type="ECO:0000313" key="9">
    <source>
        <dbReference type="EMBL" id="MFC3031446.1"/>
    </source>
</evidence>
<feature type="domain" description="3-deoxy-D-manno-octulosonic-acid transferase N-terminal" evidence="8">
    <location>
        <begin position="36"/>
        <end position="210"/>
    </location>
</feature>
<gene>
    <name evidence="9" type="primary">waaA</name>
    <name evidence="9" type="ORF">ACFOEE_02760</name>
</gene>
<keyword evidence="7" id="KW-0472">Membrane</keyword>
<evidence type="ECO:0000256" key="2">
    <source>
        <dbReference type="ARBA" id="ARBA00012621"/>
    </source>
</evidence>
<keyword evidence="7" id="KW-0812">Transmembrane</keyword>
<dbReference type="PANTHER" id="PTHR42755:SF1">
    <property type="entry name" value="3-DEOXY-D-MANNO-OCTULOSONIC ACID TRANSFERASE, MITOCHONDRIAL-RELATED"/>
    <property type="match status" value="1"/>
</dbReference>
<dbReference type="GO" id="GO:0043842">
    <property type="term" value="F:Kdo transferase activity"/>
    <property type="evidence" value="ECO:0007669"/>
    <property type="project" value="UniProtKB-EC"/>
</dbReference>
<comment type="function">
    <text evidence="7">Involved in lipopolysaccharide (LPS) biosynthesis. Catalyzes the transfer of 3-deoxy-D-manno-octulosonate (Kdo) residue(s) from CMP-Kdo to lipid IV(A), the tetraacyldisaccharide-1,4'-bisphosphate precursor of lipid A.</text>
</comment>
<comment type="similarity">
    <text evidence="7">Belongs to the glycosyltransferase group 1 family.</text>
</comment>
<keyword evidence="9" id="KW-0328">Glycosyltransferase</keyword>
<dbReference type="NCBIfam" id="NF004388">
    <property type="entry name" value="PRK05749.1-4"/>
    <property type="match status" value="1"/>
</dbReference>
<comment type="catalytic activity">
    <reaction evidence="6 7">
        <text>lipid IVA (E. coli) + CMP-3-deoxy-beta-D-manno-octulosonate = alpha-Kdo-(2-&gt;6)-lipid IVA (E. coli) + CMP + H(+)</text>
        <dbReference type="Rhea" id="RHEA:28066"/>
        <dbReference type="ChEBI" id="CHEBI:15378"/>
        <dbReference type="ChEBI" id="CHEBI:58603"/>
        <dbReference type="ChEBI" id="CHEBI:60364"/>
        <dbReference type="ChEBI" id="CHEBI:60377"/>
        <dbReference type="ChEBI" id="CHEBI:85987"/>
        <dbReference type="EC" id="2.4.99.12"/>
    </reaction>
</comment>
<evidence type="ECO:0000256" key="4">
    <source>
        <dbReference type="ARBA" id="ARBA00022679"/>
    </source>
</evidence>